<evidence type="ECO:0000259" key="5">
    <source>
        <dbReference type="PROSITE" id="PS50893"/>
    </source>
</evidence>
<dbReference type="EMBL" id="AMYT01000011">
    <property type="protein sequence ID" value="EKU27673.1"/>
    <property type="molecule type" value="Genomic_DNA"/>
</dbReference>
<dbReference type="PATRIC" id="fig|1234409.3.peg.421"/>
<dbReference type="STRING" id="1234409.C683_0454"/>
<protein>
    <recommendedName>
        <fullName evidence="4">ABC-type quaternary amine transporter</fullName>
        <ecNumber evidence="4">7.6.2.9</ecNumber>
    </recommendedName>
</protein>
<dbReference type="OrthoDB" id="9802264at2"/>
<dbReference type="GO" id="GO:0015418">
    <property type="term" value="F:ABC-type quaternary ammonium compound transporting activity"/>
    <property type="evidence" value="ECO:0007669"/>
    <property type="project" value="UniProtKB-EC"/>
</dbReference>
<dbReference type="EC" id="7.6.2.9" evidence="4"/>
<feature type="domain" description="ABC transporter" evidence="5">
    <location>
        <begin position="2"/>
        <end position="238"/>
    </location>
</feature>
<dbReference type="PROSITE" id="PS50893">
    <property type="entry name" value="ABC_TRANSPORTER_2"/>
    <property type="match status" value="1"/>
</dbReference>
<dbReference type="InterPro" id="IPR017871">
    <property type="entry name" value="ABC_transporter-like_CS"/>
</dbReference>
<gene>
    <name evidence="6" type="ORF">C683_0454</name>
</gene>
<dbReference type="InterPro" id="IPR003593">
    <property type="entry name" value="AAA+_ATPase"/>
</dbReference>
<dbReference type="eggNOG" id="COG1125">
    <property type="taxonomic scope" value="Bacteria"/>
</dbReference>
<dbReference type="PANTHER" id="PTHR42781">
    <property type="entry name" value="SPERMIDINE/PUTRESCINE IMPORT ATP-BINDING PROTEIN POTA"/>
    <property type="match status" value="1"/>
</dbReference>
<dbReference type="Gene3D" id="3.40.50.300">
    <property type="entry name" value="P-loop containing nucleotide triphosphate hydrolases"/>
    <property type="match status" value="1"/>
</dbReference>
<dbReference type="InterPro" id="IPR003439">
    <property type="entry name" value="ABC_transporter-like_ATP-bd"/>
</dbReference>
<keyword evidence="7" id="KW-1185">Reference proteome</keyword>
<comment type="caution">
    <text evidence="6">The sequence shown here is derived from an EMBL/GenBank/DDBJ whole genome shotgun (WGS) entry which is preliminary data.</text>
</comment>
<accession>K8ZMB2</accession>
<dbReference type="InterPro" id="IPR050093">
    <property type="entry name" value="ABC_SmlMolc_Importer"/>
</dbReference>
<dbReference type="SMART" id="SM00382">
    <property type="entry name" value="AAA"/>
    <property type="match status" value="1"/>
</dbReference>
<dbReference type="GO" id="GO:0016887">
    <property type="term" value="F:ATP hydrolysis activity"/>
    <property type="evidence" value="ECO:0007669"/>
    <property type="project" value="InterPro"/>
</dbReference>
<evidence type="ECO:0000256" key="2">
    <source>
        <dbReference type="ARBA" id="ARBA00022741"/>
    </source>
</evidence>
<evidence type="ECO:0000313" key="7">
    <source>
        <dbReference type="Proteomes" id="UP000016057"/>
    </source>
</evidence>
<evidence type="ECO:0000313" key="6">
    <source>
        <dbReference type="EMBL" id="EKU27673.1"/>
    </source>
</evidence>
<dbReference type="PROSITE" id="PS00211">
    <property type="entry name" value="ABC_TRANSPORTER_1"/>
    <property type="match status" value="1"/>
</dbReference>
<dbReference type="InterPro" id="IPR027417">
    <property type="entry name" value="P-loop_NTPase"/>
</dbReference>
<keyword evidence="1" id="KW-0813">Transport</keyword>
<proteinExistence type="predicted"/>
<sequence length="312" mass="35880">MIQLQHIKKSYEHHVVIQDLSLEIKNGELLVIVGQSGSGKTTLLNMMSGIITPESGEIFYNQQKLTMEDAEQLRLKSGYVLQSSSLFPHLTVLENLFIQPRARQEKWTKEEQMEKGKELCQQVQLDPSCLTQYPKELSGGQQQRVSIARALANQPQFILLDEPFSALDPFIRKQLQDLLLELHKTHLDITFVMVTHDMEEALKLGDRIAVLHEGKLEQVGSPKEIMDQPKTAFVEELFAGKNLDAFWFRTFLTTISKVPVKNEIPVIQNFSQLLELTKVRKDDPILFQFNHCGYQTTFSAILQFISKELRQW</sequence>
<reference evidence="6 7" key="1">
    <citation type="journal article" date="2013" name="Genome Announc.">
        <title>Draft Genome Sequence of Catellicoccus marimammalium, a Novel Species Commonly Found in Gull Feces.</title>
        <authorList>
            <person name="Weigand M.R."/>
            <person name="Ryu H."/>
            <person name="Bozcek L."/>
            <person name="Konstantinidis K.T."/>
            <person name="Santo Domingo J.W."/>
        </authorList>
    </citation>
    <scope>NUCLEOTIDE SEQUENCE [LARGE SCALE GENOMIC DNA]</scope>
    <source>
        <strain evidence="6 7">M35/04/3</strain>
    </source>
</reference>
<dbReference type="AlphaFoldDB" id="K8ZMB2"/>
<keyword evidence="2" id="KW-0547">Nucleotide-binding</keyword>
<organism evidence="6 7">
    <name type="scientific">Catellicoccus marimammalium M35/04/3</name>
    <dbReference type="NCBI Taxonomy" id="1234409"/>
    <lineage>
        <taxon>Bacteria</taxon>
        <taxon>Bacillati</taxon>
        <taxon>Bacillota</taxon>
        <taxon>Bacilli</taxon>
        <taxon>Lactobacillales</taxon>
        <taxon>Enterococcaceae</taxon>
        <taxon>Catellicoccus</taxon>
    </lineage>
</organism>
<dbReference type="FunFam" id="3.40.50.300:FF:000425">
    <property type="entry name" value="Probable ABC transporter, ATP-binding subunit"/>
    <property type="match status" value="1"/>
</dbReference>
<name>K8ZMB2_9ENTE</name>
<dbReference type="SUPFAM" id="SSF52540">
    <property type="entry name" value="P-loop containing nucleoside triphosphate hydrolases"/>
    <property type="match status" value="1"/>
</dbReference>
<dbReference type="RefSeq" id="WP_009488954.1">
    <property type="nucleotide sequence ID" value="NZ_AMYT01000011.1"/>
</dbReference>
<evidence type="ECO:0000256" key="3">
    <source>
        <dbReference type="ARBA" id="ARBA00022840"/>
    </source>
</evidence>
<dbReference type="PANTHER" id="PTHR42781:SF4">
    <property type="entry name" value="SPERMIDINE_PUTRESCINE IMPORT ATP-BINDING PROTEIN POTA"/>
    <property type="match status" value="1"/>
</dbReference>
<dbReference type="Proteomes" id="UP000016057">
    <property type="component" value="Unassembled WGS sequence"/>
</dbReference>
<evidence type="ECO:0000256" key="4">
    <source>
        <dbReference type="ARBA" id="ARBA00066388"/>
    </source>
</evidence>
<dbReference type="Pfam" id="PF00005">
    <property type="entry name" value="ABC_tran"/>
    <property type="match status" value="1"/>
</dbReference>
<keyword evidence="3" id="KW-0067">ATP-binding</keyword>
<dbReference type="GO" id="GO:0005524">
    <property type="term" value="F:ATP binding"/>
    <property type="evidence" value="ECO:0007669"/>
    <property type="project" value="UniProtKB-KW"/>
</dbReference>
<evidence type="ECO:0000256" key="1">
    <source>
        <dbReference type="ARBA" id="ARBA00022448"/>
    </source>
</evidence>